<accession>A0A914DBD3</accession>
<name>A0A914DBD3_9BILA</name>
<dbReference type="Gene3D" id="3.30.70.2600">
    <property type="match status" value="1"/>
</dbReference>
<dbReference type="InterPro" id="IPR039461">
    <property type="entry name" value="Peptidase_M49"/>
</dbReference>
<keyword evidence="2" id="KW-0378">Hydrolase</keyword>
<evidence type="ECO:0000313" key="3">
    <source>
        <dbReference type="Proteomes" id="UP000887540"/>
    </source>
</evidence>
<keyword evidence="3" id="KW-1185">Reference proteome</keyword>
<dbReference type="WBParaSite" id="ACRNAN_scaffold22848.g11027.t1">
    <property type="protein sequence ID" value="ACRNAN_scaffold22848.g11027.t1"/>
    <property type="gene ID" value="ACRNAN_scaffold22848.g11027"/>
</dbReference>
<evidence type="ECO:0000256" key="2">
    <source>
        <dbReference type="ARBA" id="ARBA00022801"/>
    </source>
</evidence>
<keyword evidence="1" id="KW-0479">Metal-binding</keyword>
<evidence type="ECO:0000313" key="4">
    <source>
        <dbReference type="WBParaSite" id="ACRNAN_scaffold22848.g11027.t1"/>
    </source>
</evidence>
<dbReference type="GO" id="GO:0005737">
    <property type="term" value="C:cytoplasm"/>
    <property type="evidence" value="ECO:0007669"/>
    <property type="project" value="TreeGrafter"/>
</dbReference>
<sequence length="216" mass="24682">TSPESPTIFAILHQVFSSESIDSLKQKAKNLDWADEEITSLLAYVAGFYANSGNYKGEKLRKLFEKSDAFEKEPNLLKLYNKVENRLFSLDLKQLTLGFPDKGVTTYFSSNVTKEDAEKARSFLKENALEGWNTRLEKRQEDTKTIYIIRLASAPHENNVILTKEFEGATFIVRNGDYGAILEKVIVELAKTKVQNYSNFLNLDFRISLQTKTNFT</sequence>
<proteinExistence type="predicted"/>
<reference evidence="4" key="1">
    <citation type="submission" date="2022-11" db="UniProtKB">
        <authorList>
            <consortium name="WormBaseParasite"/>
        </authorList>
    </citation>
    <scope>IDENTIFICATION</scope>
</reference>
<organism evidence="3 4">
    <name type="scientific">Acrobeloides nanus</name>
    <dbReference type="NCBI Taxonomy" id="290746"/>
    <lineage>
        <taxon>Eukaryota</taxon>
        <taxon>Metazoa</taxon>
        <taxon>Ecdysozoa</taxon>
        <taxon>Nematoda</taxon>
        <taxon>Chromadorea</taxon>
        <taxon>Rhabditida</taxon>
        <taxon>Tylenchina</taxon>
        <taxon>Cephalobomorpha</taxon>
        <taxon>Cephaloboidea</taxon>
        <taxon>Cephalobidae</taxon>
        <taxon>Acrobeloides</taxon>
    </lineage>
</organism>
<dbReference type="PANTHER" id="PTHR23422:SF11">
    <property type="entry name" value="DIPEPTIDYL PEPTIDASE 3"/>
    <property type="match status" value="1"/>
</dbReference>
<evidence type="ECO:0000256" key="1">
    <source>
        <dbReference type="ARBA" id="ARBA00022723"/>
    </source>
</evidence>
<dbReference type="Pfam" id="PF03571">
    <property type="entry name" value="Peptidase_M49"/>
    <property type="match status" value="1"/>
</dbReference>
<dbReference type="Proteomes" id="UP000887540">
    <property type="component" value="Unplaced"/>
</dbReference>
<dbReference type="PANTHER" id="PTHR23422">
    <property type="entry name" value="DIPEPTIDYL PEPTIDASE III-RELATED"/>
    <property type="match status" value="1"/>
</dbReference>
<protein>
    <submittedName>
        <fullName evidence="4">Uncharacterized protein</fullName>
    </submittedName>
</protein>
<dbReference type="GO" id="GO:0008239">
    <property type="term" value="F:dipeptidyl-peptidase activity"/>
    <property type="evidence" value="ECO:0007669"/>
    <property type="project" value="TreeGrafter"/>
</dbReference>
<dbReference type="GO" id="GO:0046872">
    <property type="term" value="F:metal ion binding"/>
    <property type="evidence" value="ECO:0007669"/>
    <property type="project" value="UniProtKB-KW"/>
</dbReference>
<dbReference type="AlphaFoldDB" id="A0A914DBD3"/>